<reference evidence="4 5" key="1">
    <citation type="submission" date="2021-05" db="EMBL/GenBank/DDBJ databases">
        <title>Bacteria Genome sequencing.</title>
        <authorList>
            <person name="Takabe Y."/>
            <person name="Nakajima Y."/>
            <person name="Suzuki S."/>
            <person name="Shiozaki T."/>
        </authorList>
    </citation>
    <scope>NUCLEOTIDE SEQUENCE [LARGE SCALE GENOMIC DNA]</scope>
    <source>
        <strain evidence="4 5">AI_62</strain>
    </source>
</reference>
<keyword evidence="1 2" id="KW-0732">Signal</keyword>
<dbReference type="GO" id="GO:0008233">
    <property type="term" value="F:peptidase activity"/>
    <property type="evidence" value="ECO:0007669"/>
    <property type="project" value="UniProtKB-KW"/>
</dbReference>
<dbReference type="PROSITE" id="PS50240">
    <property type="entry name" value="TRYPSIN_DOM"/>
    <property type="match status" value="1"/>
</dbReference>
<dbReference type="InterPro" id="IPR018114">
    <property type="entry name" value="TRYPSIN_HIS"/>
</dbReference>
<keyword evidence="4" id="KW-0645">Protease</keyword>
<feature type="chain" id="PRO_5047440014" evidence="2">
    <location>
        <begin position="25"/>
        <end position="264"/>
    </location>
</feature>
<evidence type="ECO:0000256" key="2">
    <source>
        <dbReference type="SAM" id="SignalP"/>
    </source>
</evidence>
<evidence type="ECO:0000313" key="4">
    <source>
        <dbReference type="EMBL" id="GIT93835.1"/>
    </source>
</evidence>
<dbReference type="EMBL" id="BPFH01000001">
    <property type="protein sequence ID" value="GIT93835.1"/>
    <property type="molecule type" value="Genomic_DNA"/>
</dbReference>
<comment type="caution">
    <text evidence="4">The sequence shown here is derived from an EMBL/GenBank/DDBJ whole genome shotgun (WGS) entry which is preliminary data.</text>
</comment>
<dbReference type="InterPro" id="IPR001254">
    <property type="entry name" value="Trypsin_dom"/>
</dbReference>
<dbReference type="RefSeq" id="WP_255576079.1">
    <property type="nucleotide sequence ID" value="NZ_BPFH01000001.1"/>
</dbReference>
<dbReference type="PROSITE" id="PS00134">
    <property type="entry name" value="TRYPSIN_HIS"/>
    <property type="match status" value="1"/>
</dbReference>
<sequence>MFMSVVRKVFIAAGLMCAGALPLAAQGTGLQTLSTADDNRGWEAVGRLNFGSEGFCTAALVTPDVVLTAAHCLYNKQTGERVEAADIEFQAGLRFGRAEAYRGIRRIVLHPDYDFAEANRLGRVGSDMALLELDRPVRNGHVHPFRTQFRVNAGQTVQVVSYAKDRAEAPTREEACQILTRDADILVLSCSVDFGSSGAPVFVSYNDEVRIVSVISAKAEWDGRPVALAAVMEGELDALIAEFARTPAFAPVGKTVSVETAADR</sequence>
<dbReference type="Pfam" id="PF00089">
    <property type="entry name" value="Trypsin"/>
    <property type="match status" value="1"/>
</dbReference>
<dbReference type="InterPro" id="IPR043504">
    <property type="entry name" value="Peptidase_S1_PA_chymotrypsin"/>
</dbReference>
<dbReference type="Gene3D" id="2.40.10.10">
    <property type="entry name" value="Trypsin-like serine proteases"/>
    <property type="match status" value="2"/>
</dbReference>
<accession>A0ABQ4NHE9</accession>
<evidence type="ECO:0000313" key="5">
    <source>
        <dbReference type="Proteomes" id="UP000786693"/>
    </source>
</evidence>
<dbReference type="SUPFAM" id="SSF50494">
    <property type="entry name" value="Trypsin-like serine proteases"/>
    <property type="match status" value="1"/>
</dbReference>
<keyword evidence="4" id="KW-0378">Hydrolase</keyword>
<feature type="domain" description="Peptidase S1" evidence="3">
    <location>
        <begin position="11"/>
        <end position="245"/>
    </location>
</feature>
<evidence type="ECO:0000256" key="1">
    <source>
        <dbReference type="ARBA" id="ARBA00022729"/>
    </source>
</evidence>
<dbReference type="InterPro" id="IPR009003">
    <property type="entry name" value="Peptidase_S1_PA"/>
</dbReference>
<dbReference type="PANTHER" id="PTHR15462">
    <property type="entry name" value="SERINE PROTEASE"/>
    <property type="match status" value="1"/>
</dbReference>
<proteinExistence type="predicted"/>
<dbReference type="PANTHER" id="PTHR15462:SF8">
    <property type="entry name" value="SERINE PROTEASE"/>
    <property type="match status" value="1"/>
</dbReference>
<dbReference type="InterPro" id="IPR050966">
    <property type="entry name" value="Glutamyl_endopeptidase"/>
</dbReference>
<name>A0ABQ4NHE9_9RHOB</name>
<gene>
    <name evidence="4" type="ORF">JANAI62_04580</name>
</gene>
<keyword evidence="5" id="KW-1185">Reference proteome</keyword>
<feature type="signal peptide" evidence="2">
    <location>
        <begin position="1"/>
        <end position="24"/>
    </location>
</feature>
<protein>
    <submittedName>
        <fullName evidence="4">Serine protease</fullName>
    </submittedName>
</protein>
<organism evidence="4 5">
    <name type="scientific">Jannaschia pagri</name>
    <dbReference type="NCBI Taxonomy" id="2829797"/>
    <lineage>
        <taxon>Bacteria</taxon>
        <taxon>Pseudomonadati</taxon>
        <taxon>Pseudomonadota</taxon>
        <taxon>Alphaproteobacteria</taxon>
        <taxon>Rhodobacterales</taxon>
        <taxon>Roseobacteraceae</taxon>
        <taxon>Jannaschia</taxon>
    </lineage>
</organism>
<evidence type="ECO:0000259" key="3">
    <source>
        <dbReference type="PROSITE" id="PS50240"/>
    </source>
</evidence>
<dbReference type="GO" id="GO:0006508">
    <property type="term" value="P:proteolysis"/>
    <property type="evidence" value="ECO:0007669"/>
    <property type="project" value="UniProtKB-KW"/>
</dbReference>
<dbReference type="Proteomes" id="UP000786693">
    <property type="component" value="Unassembled WGS sequence"/>
</dbReference>